<evidence type="ECO:0000313" key="4">
    <source>
        <dbReference type="EMBL" id="CDZ96614.1"/>
    </source>
</evidence>
<dbReference type="InterPro" id="IPR016024">
    <property type="entry name" value="ARM-type_fold"/>
</dbReference>
<evidence type="ECO:0000256" key="1">
    <source>
        <dbReference type="ARBA" id="ARBA00008304"/>
    </source>
</evidence>
<accession>A0A0F7SGY8</accession>
<dbReference type="GO" id="GO:0005794">
    <property type="term" value="C:Golgi apparatus"/>
    <property type="evidence" value="ECO:0007669"/>
    <property type="project" value="TreeGrafter"/>
</dbReference>
<dbReference type="PANTHER" id="PTHR21663">
    <property type="entry name" value="HYPOTHETICAL HEAT DOMAIN-CONTAINING"/>
    <property type="match status" value="1"/>
</dbReference>
<evidence type="ECO:0000259" key="3">
    <source>
        <dbReference type="Pfam" id="PF25808"/>
    </source>
</evidence>
<feature type="compositionally biased region" description="Polar residues" evidence="2">
    <location>
        <begin position="1586"/>
        <end position="1595"/>
    </location>
</feature>
<dbReference type="InterPro" id="IPR040108">
    <property type="entry name" value="Laa1/Sip1/HEATR5"/>
</dbReference>
<dbReference type="Gene3D" id="1.25.10.10">
    <property type="entry name" value="Leucine-rich Repeat Variant"/>
    <property type="match status" value="3"/>
</dbReference>
<dbReference type="GO" id="GO:0042147">
    <property type="term" value="P:retrograde transport, endosome to Golgi"/>
    <property type="evidence" value="ECO:0007669"/>
    <property type="project" value="TreeGrafter"/>
</dbReference>
<feature type="region of interest" description="Disordered" evidence="2">
    <location>
        <begin position="783"/>
        <end position="809"/>
    </location>
</feature>
<feature type="domain" description="LAA1-like C-terminal TPR repeats" evidence="3">
    <location>
        <begin position="1877"/>
        <end position="2046"/>
    </location>
</feature>
<dbReference type="GO" id="GO:0005829">
    <property type="term" value="C:cytosol"/>
    <property type="evidence" value="ECO:0007669"/>
    <property type="project" value="GOC"/>
</dbReference>
<protein>
    <submittedName>
        <fullName evidence="4">Uncharacterized conserved protein</fullName>
    </submittedName>
</protein>
<dbReference type="GO" id="GO:0030139">
    <property type="term" value="C:endocytic vesicle"/>
    <property type="evidence" value="ECO:0007669"/>
    <property type="project" value="TreeGrafter"/>
</dbReference>
<dbReference type="PANTHER" id="PTHR21663:SF0">
    <property type="entry name" value="HEAT REPEAT-CONTAINING PROTEIN 5B"/>
    <property type="match status" value="1"/>
</dbReference>
<dbReference type="GO" id="GO:0016020">
    <property type="term" value="C:membrane"/>
    <property type="evidence" value="ECO:0007669"/>
    <property type="project" value="TreeGrafter"/>
</dbReference>
<organism evidence="4">
    <name type="scientific">Phaffia rhodozyma</name>
    <name type="common">Yeast</name>
    <name type="synonym">Xanthophyllomyces dendrorhous</name>
    <dbReference type="NCBI Taxonomy" id="264483"/>
    <lineage>
        <taxon>Eukaryota</taxon>
        <taxon>Fungi</taxon>
        <taxon>Dikarya</taxon>
        <taxon>Basidiomycota</taxon>
        <taxon>Agaricomycotina</taxon>
        <taxon>Tremellomycetes</taxon>
        <taxon>Cystofilobasidiales</taxon>
        <taxon>Mrakiaceae</taxon>
        <taxon>Phaffia</taxon>
    </lineage>
</organism>
<dbReference type="EMBL" id="LN483144">
    <property type="protein sequence ID" value="CDZ96614.1"/>
    <property type="molecule type" value="Genomic_DNA"/>
</dbReference>
<feature type="region of interest" description="Disordered" evidence="2">
    <location>
        <begin position="2032"/>
        <end position="2068"/>
    </location>
</feature>
<dbReference type="InterPro" id="IPR011989">
    <property type="entry name" value="ARM-like"/>
</dbReference>
<reference evidence="4" key="1">
    <citation type="submission" date="2014-08" db="EMBL/GenBank/DDBJ databases">
        <authorList>
            <person name="Sharma Rahul"/>
            <person name="Thines Marco"/>
        </authorList>
    </citation>
    <scope>NUCLEOTIDE SEQUENCE</scope>
</reference>
<dbReference type="InterPro" id="IPR046837">
    <property type="entry name" value="Laa1/Sip1/HEATR5-like_HEAT"/>
</dbReference>
<dbReference type="GO" id="GO:0008104">
    <property type="term" value="P:intracellular protein localization"/>
    <property type="evidence" value="ECO:0007669"/>
    <property type="project" value="TreeGrafter"/>
</dbReference>
<dbReference type="InterPro" id="IPR057981">
    <property type="entry name" value="TPR_LAA1-like_C"/>
</dbReference>
<dbReference type="Pfam" id="PF25808">
    <property type="entry name" value="TPR_LAA1_C"/>
    <property type="match status" value="1"/>
</dbReference>
<dbReference type="GO" id="GO:0006897">
    <property type="term" value="P:endocytosis"/>
    <property type="evidence" value="ECO:0007669"/>
    <property type="project" value="TreeGrafter"/>
</dbReference>
<feature type="compositionally biased region" description="Basic and acidic residues" evidence="2">
    <location>
        <begin position="2042"/>
        <end position="2057"/>
    </location>
</feature>
<dbReference type="SUPFAM" id="SSF48371">
    <property type="entry name" value="ARM repeat"/>
    <property type="match status" value="2"/>
</dbReference>
<dbReference type="Pfam" id="PF20210">
    <property type="entry name" value="Laa1_Sip1_HTR5"/>
    <property type="match status" value="1"/>
</dbReference>
<feature type="region of interest" description="Disordered" evidence="2">
    <location>
        <begin position="1581"/>
        <end position="1601"/>
    </location>
</feature>
<feature type="region of interest" description="Disordered" evidence="2">
    <location>
        <begin position="264"/>
        <end position="298"/>
    </location>
</feature>
<evidence type="ECO:0000256" key="2">
    <source>
        <dbReference type="SAM" id="MobiDB-lite"/>
    </source>
</evidence>
<sequence length="2068" mass="224293">MEPGSYSSDDLVVESTKLSSDQAHLYILQFLSTAEEALAHLSIDEIKPQQSNLETTLLQILTSTSPAPGRPIRNLAARCLVLLHRVSENRSLFDFMRELLKVASGESTGKIKGEANKEVRVACWYVVGEVMRELGENNMSFISDICLHSIKLLRASSHPVILRYNAILTLKKSFIKAGKAVSDQAARDILKQLRNGLSDKALSIQRVCADTLLTILQSTPFLSNLSEIEPLLNQAIKSLDTSDSPTRRSIALLIAHLLAYTQKEGSAPPTVPSNKKKSSTGNNDNDEEDSRPAPSSTSEANKTLFTLNEMFKVLSVPFNKVGSSRKLRNTLIEVYATLFATLGSDYVEAHYPEISRHLLIDLISHSRNSTNTSRQEILLLRKSVGVLLRVQIGVRLLSEQSQIQAIRELTTNYLKKYPSMPPNQSVPPPPAGVLVPVLTEVAGLLDQLGNAPLPVQEVLLDPLFRLIIHPSTAVRVSAAWCLRCFCHSTPLKLAGVMGTLVSELTKEISMSITPVAPSDISIRMIGHSTAISALVAIIPERPLYVSYDVSATIMDLAISLLKRAGEHDVALASVEIQVAWTLIGSLMTLGPSFVKLHLPQLLVLWRNALPKPTSKDSSVGSRSPSEWKFLLDVREATLASMLSFLRHNYVQLVNLDVARRLIALLSNTLTFINSFSSLHSEALRDQPIPTLSTTPPTSLSLLERESNLRRRIFQCFTVVAQSPAAESLRTTLVSATLEVFAEPERYAGSAAQAAIAASAGSFAGVWAAVDGYAFGVTSLVRGDEFPGDGEGEENSNTGRRVRRATEDNGLHRDQVEVEISSSLHTPILGSLEYDALELCFSSSSDASNLVSIEQPLPSPAPALTSVVDAAIELFALVFPSEDADLQAKTISQMVVQVKSTKLEKNPGRKMAVFVNSVEALRRSLRNVVKSGRPARDAMGSLKVAGVMKELLQDAILDSDSTLRSIGSEGIGRLSSLSATSFLNAQIQWLVDQIVNNRNPESRAGCALSFGTIYTHVGSLIGGPLLKTMVNILNSLANDPHPVVHFWALTALAKVVTASSLSYSPFISSTLGQLVNIYLTDLHEPEGGTLNSVNIRGDLPAYQAVCKIISAILGVLGPELQEAGTVRSLAFIMVNEFSLELDEGISVEAIKCQQQFLMFAPKQVDVPKLVASFRLHLASTRRPLKIASIDALYQLVQRDAPLMSKIGGNQLVEDLFGLLDDDPSIEGVRDVILNWTKQTSAAAPSGWIDLCQRIMNRTTASQQVALADPSNAHKLQDEEVQSIVTSEAGKAAGIRLTSRWRTQLFALQCLHEVVLAVVASGRAEHFNLSMAKQMGINPKLMLVTRVGDLIKTAFSASTAQVIEIRLQGLTVLKDVIQYFRASPDPDFEGALLLEQHQAPIAAALTPAFSSDSTPEVLASAIQLCAVFVGSGVVKEVERMGRILKLLTSALSSFQDANMTSLGEVKDLSINAAIMLKISTMTAWANLQSSSVKQTYLRNVVGPHRAMLVHFWVTALRDFARLRTDPEAGPGSSIGSSADPMTTGVGREVLLPYYEASWAPILQAIATVMDSDDDDAPLVRAMDGLDPSETSTGSIIVSPSDGDRTEPTTNFFVLYGLAFEALANQGGEAASYATSDREIPVPLIALEALRNLVGRRFSGSILSQGPIFEELCTLFYRLAMTAPPVAQARLVMVLASFVKDYASILNLNASSTVEQETSQLSRCLAIVTYVLRQAVPSLNGNPPYWSSTTALDRIDLIKTSLTAYMNIVDVFPIGQREELLCVAIYLYSDLLKDETSKADLAGPTISMVKTLCDRAYSVRQAGSQLYPRVLHGLLSACILHIDEMRGRSGPVAVAKVRNNLLALVLLMTGLPSDLKVGRALVERTCEIIGQKLSAEEDEISMAAIQCTKTLFVTSSRGSPVVQHCVGQLIPHLVTYVARSLEVMDEPEAGTRFGGLEEVVKTFISFVSALGEESQKTRGYVVLLPTLVLLMNPKKPNRMHNTVVQQLLQLAGQSPTSFREATCTLDPEARSILESSIRQSVEASSRAKEDSESGGADKRKAAPAIALRSFG</sequence>
<proteinExistence type="inferred from homology"/>
<name>A0A0F7SGY8_PHARH</name>
<comment type="similarity">
    <text evidence="1">Belongs to the HEATR5 family.</text>
</comment>